<reference evidence="1" key="1">
    <citation type="submission" date="2021-06" db="EMBL/GenBank/DDBJ databases">
        <authorList>
            <person name="Kallberg Y."/>
            <person name="Tangrot J."/>
            <person name="Rosling A."/>
        </authorList>
    </citation>
    <scope>NUCLEOTIDE SEQUENCE</scope>
    <source>
        <strain evidence="1">UK204</strain>
    </source>
</reference>
<name>A0A9N8ZF46_9GLOM</name>
<feature type="non-terminal residue" evidence="1">
    <location>
        <position position="1"/>
    </location>
</feature>
<dbReference type="Proteomes" id="UP000789570">
    <property type="component" value="Unassembled WGS sequence"/>
</dbReference>
<protein>
    <submittedName>
        <fullName evidence="1">16639_t:CDS:1</fullName>
    </submittedName>
</protein>
<accession>A0A9N8ZF46</accession>
<proteinExistence type="predicted"/>
<comment type="caution">
    <text evidence="1">The sequence shown here is derived from an EMBL/GenBank/DDBJ whole genome shotgun (WGS) entry which is preliminary data.</text>
</comment>
<organism evidence="1 2">
    <name type="scientific">Funneliformis caledonium</name>
    <dbReference type="NCBI Taxonomy" id="1117310"/>
    <lineage>
        <taxon>Eukaryota</taxon>
        <taxon>Fungi</taxon>
        <taxon>Fungi incertae sedis</taxon>
        <taxon>Mucoromycota</taxon>
        <taxon>Glomeromycotina</taxon>
        <taxon>Glomeromycetes</taxon>
        <taxon>Glomerales</taxon>
        <taxon>Glomeraceae</taxon>
        <taxon>Funneliformis</taxon>
    </lineage>
</organism>
<evidence type="ECO:0000313" key="1">
    <source>
        <dbReference type="EMBL" id="CAG8493068.1"/>
    </source>
</evidence>
<gene>
    <name evidence="1" type="ORF">FCALED_LOCUS3316</name>
</gene>
<dbReference type="AlphaFoldDB" id="A0A9N8ZF46"/>
<dbReference type="EMBL" id="CAJVPQ010000568">
    <property type="protein sequence ID" value="CAG8493068.1"/>
    <property type="molecule type" value="Genomic_DNA"/>
</dbReference>
<evidence type="ECO:0000313" key="2">
    <source>
        <dbReference type="Proteomes" id="UP000789570"/>
    </source>
</evidence>
<sequence length="374" mass="44276">KFFMKHEEFFTEFLAVILWLQILSPSEFNIKYWDERLQCLLRLCKLAFPYISPQKNDDIAKISKGFENIFLCFGNKTKIPQKLNIFSYDPLYVLLDIKLINKENEEAILDSWNVFDVDVVHQTISQFLISYIYKLISKIDQDGRANPNIASLICFNYASSSISNYRMHYVTSTSLLLFQRLKLARLQYTVMRQLNVLFRHGLLNVERKAFLASQKWWAENLVKCHMRYQSPHTRCPEVTSMALAKLPIRIRDDLINEAYKTWLAKKSKNEVMVKCMFVIRRLREISFIDEFYQEISKSKIFSHPNNLPGNYKVVPVGRHIAQFFLFLYYTNKVIPAIIRSRAFINYAIKNINKSIWLHPMLLEILLLSWDLKPL</sequence>
<keyword evidence="2" id="KW-1185">Reference proteome</keyword>
<dbReference type="OrthoDB" id="2392009at2759"/>